<dbReference type="NCBIfam" id="TIGR03951">
    <property type="entry name" value="Fe_III_red_FhuF"/>
    <property type="match status" value="1"/>
</dbReference>
<evidence type="ECO:0000313" key="3">
    <source>
        <dbReference type="EMBL" id="PVY62114.1"/>
    </source>
</evidence>
<dbReference type="GO" id="GO:0051537">
    <property type="term" value="F:2 iron, 2 sulfur cluster binding"/>
    <property type="evidence" value="ECO:0007669"/>
    <property type="project" value="InterPro"/>
</dbReference>
<comment type="caution">
    <text evidence="3">The sequence shown here is derived from an EMBL/GenBank/DDBJ whole genome shotgun (WGS) entry which is preliminary data.</text>
</comment>
<name>A0A2U1CMA3_9BURK</name>
<keyword evidence="4" id="KW-1185">Reference proteome</keyword>
<dbReference type="InterPro" id="IPR024726">
    <property type="entry name" value="FhuF_C"/>
</dbReference>
<accession>A0A2U1CMA3</accession>
<dbReference type="GO" id="GO:0003824">
    <property type="term" value="F:catalytic activity"/>
    <property type="evidence" value="ECO:0007669"/>
    <property type="project" value="UniProtKB-ARBA"/>
</dbReference>
<feature type="domain" description="Aerobactin siderophore biosynthesis IucA/IucC-like C-terminal" evidence="1">
    <location>
        <begin position="70"/>
        <end position="202"/>
    </location>
</feature>
<proteinExistence type="predicted"/>
<feature type="domain" description="Ferric siderophore reductase C-terminal" evidence="2">
    <location>
        <begin position="219"/>
        <end position="239"/>
    </location>
</feature>
<dbReference type="Pfam" id="PF11575">
    <property type="entry name" value="FhuF_C"/>
    <property type="match status" value="1"/>
</dbReference>
<dbReference type="AlphaFoldDB" id="A0A2U1CMA3"/>
<dbReference type="Pfam" id="PF06276">
    <property type="entry name" value="FhuF"/>
    <property type="match status" value="1"/>
</dbReference>
<organism evidence="3 4">
    <name type="scientific">Pusillimonas noertemannii</name>
    <dbReference type="NCBI Taxonomy" id="305977"/>
    <lineage>
        <taxon>Bacteria</taxon>
        <taxon>Pseudomonadati</taxon>
        <taxon>Pseudomonadota</taxon>
        <taxon>Betaproteobacteria</taxon>
        <taxon>Burkholderiales</taxon>
        <taxon>Alcaligenaceae</taxon>
        <taxon>Pusillimonas</taxon>
    </lineage>
</organism>
<evidence type="ECO:0000313" key="4">
    <source>
        <dbReference type="Proteomes" id="UP000246145"/>
    </source>
</evidence>
<dbReference type="EMBL" id="QEKO01000002">
    <property type="protein sequence ID" value="PVY62114.1"/>
    <property type="molecule type" value="Genomic_DNA"/>
</dbReference>
<reference evidence="3 4" key="1">
    <citation type="submission" date="2018-04" db="EMBL/GenBank/DDBJ databases">
        <title>Genomic Encyclopedia of Type Strains, Phase IV (KMG-IV): sequencing the most valuable type-strain genomes for metagenomic binning, comparative biology and taxonomic classification.</title>
        <authorList>
            <person name="Goeker M."/>
        </authorList>
    </citation>
    <scope>NUCLEOTIDE SEQUENCE [LARGE SCALE GENOMIC DNA]</scope>
    <source>
        <strain evidence="3 4">DSM 10065</strain>
    </source>
</reference>
<gene>
    <name evidence="3" type="ORF">C7440_1604</name>
</gene>
<protein>
    <submittedName>
        <fullName evidence="3">Ferric iron reductase protein FhuF</fullName>
    </submittedName>
</protein>
<dbReference type="InterPro" id="IPR022770">
    <property type="entry name" value="IucA/IucC-like_C"/>
</dbReference>
<dbReference type="RefSeq" id="WP_116518110.1">
    <property type="nucleotide sequence ID" value="NZ_JACCEX010000002.1"/>
</dbReference>
<sequence length="249" mass="27648">MMISAAPLESAFVGRLSRLAGGLVVGNADGNAVRCDHLILPNAIANRLQRLTLALPDASRQSLVVLWVRLHVARLLAAVMVPALILDRWIPVGLDQCRAIFSVETGYPQAIQVMDTAAEFTTDDPFERFASLVWQHLAPFIAALALHGRTSPKLLWSNAGFELYSLVRRTVQEAESLDLPVHCDAQALFRQRLWPDGRRNPLFEPWHPEPAADGGPRRRKACCLYYKLKPDNKLCGNCPIGIKQEKVQA</sequence>
<dbReference type="Proteomes" id="UP000246145">
    <property type="component" value="Unassembled WGS sequence"/>
</dbReference>
<evidence type="ECO:0000259" key="1">
    <source>
        <dbReference type="Pfam" id="PF06276"/>
    </source>
</evidence>
<dbReference type="OrthoDB" id="5870636at2"/>
<evidence type="ECO:0000259" key="2">
    <source>
        <dbReference type="Pfam" id="PF11575"/>
    </source>
</evidence>
<dbReference type="InterPro" id="IPR008090">
    <property type="entry name" value="Fe_iron_reduct"/>
</dbReference>